<dbReference type="EMBL" id="CAJVQA010032109">
    <property type="protein sequence ID" value="CAG8802732.1"/>
    <property type="molecule type" value="Genomic_DNA"/>
</dbReference>
<dbReference type="Proteomes" id="UP000789759">
    <property type="component" value="Unassembled WGS sequence"/>
</dbReference>
<protein>
    <submittedName>
        <fullName evidence="1">4770_t:CDS:1</fullName>
    </submittedName>
</protein>
<gene>
    <name evidence="1" type="ORF">CPELLU_LOCUS17837</name>
</gene>
<accession>A0A9N9JYW2</accession>
<dbReference type="AlphaFoldDB" id="A0A9N9JYW2"/>
<reference evidence="1" key="1">
    <citation type="submission" date="2021-06" db="EMBL/GenBank/DDBJ databases">
        <authorList>
            <person name="Kallberg Y."/>
            <person name="Tangrot J."/>
            <person name="Rosling A."/>
        </authorList>
    </citation>
    <scope>NUCLEOTIDE SEQUENCE</scope>
    <source>
        <strain evidence="1">FL966</strain>
    </source>
</reference>
<dbReference type="OrthoDB" id="2436819at2759"/>
<organism evidence="1 2">
    <name type="scientific">Cetraspora pellucida</name>
    <dbReference type="NCBI Taxonomy" id="1433469"/>
    <lineage>
        <taxon>Eukaryota</taxon>
        <taxon>Fungi</taxon>
        <taxon>Fungi incertae sedis</taxon>
        <taxon>Mucoromycota</taxon>
        <taxon>Glomeromycotina</taxon>
        <taxon>Glomeromycetes</taxon>
        <taxon>Diversisporales</taxon>
        <taxon>Gigasporaceae</taxon>
        <taxon>Cetraspora</taxon>
    </lineage>
</organism>
<keyword evidence="2" id="KW-1185">Reference proteome</keyword>
<comment type="caution">
    <text evidence="1">The sequence shown here is derived from an EMBL/GenBank/DDBJ whole genome shotgun (WGS) entry which is preliminary data.</text>
</comment>
<evidence type="ECO:0000313" key="2">
    <source>
        <dbReference type="Proteomes" id="UP000789759"/>
    </source>
</evidence>
<sequence length="252" mass="29184">MDRTLHLETIVISRIEGTYATLKAYLQTSTDDLYQVYLSITLAVTNQKKEINSRIEWECINILVFAYNNLLYANLRGKVSIFALKKINDQYQKTTSREPLPPCTRTFSRTMGLLCTYYIQNFEANQSLLLNDIHTHWWIQGRISVTQIEEGNSYNEDLLQPLLQNLEQKYHEWLEHQQVVARNALNDMIDSPLVSLQNPHVVRTKGHPFGAPNRQPANTTRRDSSGFEFVDYKARQCSICKQLDHNACTCPN</sequence>
<name>A0A9N9JYW2_9GLOM</name>
<proteinExistence type="predicted"/>
<evidence type="ECO:0000313" key="1">
    <source>
        <dbReference type="EMBL" id="CAG8802732.1"/>
    </source>
</evidence>